<dbReference type="EMBL" id="LHQS01000002">
    <property type="protein sequence ID" value="RXE56266.1"/>
    <property type="molecule type" value="Genomic_DNA"/>
</dbReference>
<proteinExistence type="predicted"/>
<organism evidence="2 3">
    <name type="scientific">Methanoculleus taiwanensis</name>
    <dbReference type="NCBI Taxonomy" id="1550565"/>
    <lineage>
        <taxon>Archaea</taxon>
        <taxon>Methanobacteriati</taxon>
        <taxon>Methanobacteriota</taxon>
        <taxon>Stenosarchaea group</taxon>
        <taxon>Methanomicrobia</taxon>
        <taxon>Methanomicrobiales</taxon>
        <taxon>Methanomicrobiaceae</taxon>
        <taxon>Methanoculleus</taxon>
    </lineage>
</organism>
<accession>A0A498H2R3</accession>
<name>A0A498H2R3_9EURY</name>
<dbReference type="InterPro" id="IPR012859">
    <property type="entry name" value="Pilin_N_archaeal"/>
</dbReference>
<evidence type="ECO:0000313" key="3">
    <source>
        <dbReference type="Proteomes" id="UP000290932"/>
    </source>
</evidence>
<dbReference type="AlphaFoldDB" id="A0A498H2R3"/>
<dbReference type="Proteomes" id="UP000290932">
    <property type="component" value="Unassembled WGS sequence"/>
</dbReference>
<sequence length="215" mass="23171">MLMLVVTLIIAAVVSGFAGDLASSQKKTPTITMTTEIVNTGYYYGSGMTMRVISVSEPIPTSDVKIVIDWTAKNGEKNSTVVLPNVNNVNYGSYLFPAPFATGPGVESFGMNNVKTVDQHFGNYTLTAGTLMRAYPAGAWGPNSDESYGGYGVTTPTYEYKDGTGFTADTDMDFIQGVLGKNWNNLHEGDVVNVRLVHTPSGKVIYNEEVKVRGL</sequence>
<gene>
    <name evidence="2" type="ORF">ABH15_09025</name>
</gene>
<evidence type="ECO:0000313" key="2">
    <source>
        <dbReference type="EMBL" id="RXE56266.1"/>
    </source>
</evidence>
<protein>
    <recommendedName>
        <fullName evidence="1">Archaeal Type IV pilin N-terminal domain-containing protein</fullName>
    </recommendedName>
</protein>
<feature type="domain" description="Archaeal Type IV pilin N-terminal" evidence="1">
    <location>
        <begin position="1"/>
        <end position="71"/>
    </location>
</feature>
<dbReference type="Pfam" id="PF07790">
    <property type="entry name" value="Pilin_N"/>
    <property type="match status" value="1"/>
</dbReference>
<comment type="caution">
    <text evidence="2">The sequence shown here is derived from an EMBL/GenBank/DDBJ whole genome shotgun (WGS) entry which is preliminary data.</text>
</comment>
<evidence type="ECO:0000259" key="1">
    <source>
        <dbReference type="Pfam" id="PF07790"/>
    </source>
</evidence>
<keyword evidence="3" id="KW-1185">Reference proteome</keyword>
<reference evidence="2 3" key="1">
    <citation type="journal article" date="2015" name="Int. J. Syst. Evol. Microbiol.">
        <title>Methanoculleus taiwanensis sp. nov., a methanogen isolated from deep marine sediment at the deformation front area near Taiwan.</title>
        <authorList>
            <person name="Weng C.Y."/>
            <person name="Chen S.C."/>
            <person name="Lai M.C."/>
            <person name="Wu S.Y."/>
            <person name="Lin S."/>
            <person name="Yang T.F."/>
            <person name="Chen P.C."/>
        </authorList>
    </citation>
    <scope>NUCLEOTIDE SEQUENCE [LARGE SCALE GENOMIC DNA]</scope>
    <source>
        <strain evidence="2 3">CYW4</strain>
    </source>
</reference>